<sequence length="464" mass="48895">MTALALRAVRQLWLDCGLDASALSQLELNDGGAMLPSSFAISAAAQASIGACGLAAAEFWRLRGGELQTVGVDASHAVAEFRSEHYFRVDGALPADPWDKIAGIYRSGDGRWVRIHTNFAHHCRGVLDLLGCEYDRDAVAGALATWSAFDFEDAAAERGLVVAALRSFAEWDAHPQGRAVAALPPLTITRIGDAPPLPLPPSFRPLQGIRALDLTRIIAGPVAGRALAAHGADVLRITSPNLPTIATLDIDTGRGKRNAGLDLTTAAGREALRALLADAHVFIQGYRPGGLAGLGFSPEDAARLRPGIVYVSLSAYGHTGPWAGRRGFDSLTQAASGFNLAEAEAAGSDAPRALPAQALDHGAGYLAALGAIAALHRQRAEGGSWHVQVSLAQTGHWLRGLGRVAGAMDRSLPTLDDVRPWLEERDSGFGRLLAVRHAARMALTPARWDLPSMPLDSHAPGWAG</sequence>
<comment type="caution">
    <text evidence="1">The sequence shown here is derived from an EMBL/GenBank/DDBJ whole genome shotgun (WGS) entry which is preliminary data.</text>
</comment>
<dbReference type="EMBL" id="NHOO01000003">
    <property type="protein sequence ID" value="OVE49705.1"/>
    <property type="molecule type" value="Genomic_DNA"/>
</dbReference>
<dbReference type="GO" id="GO:0003824">
    <property type="term" value="F:catalytic activity"/>
    <property type="evidence" value="ECO:0007669"/>
    <property type="project" value="InterPro"/>
</dbReference>
<proteinExistence type="predicted"/>
<evidence type="ECO:0000313" key="2">
    <source>
        <dbReference type="Proteomes" id="UP000196342"/>
    </source>
</evidence>
<dbReference type="AlphaFoldDB" id="A0A202BEB6"/>
<dbReference type="Gene3D" id="3.30.1540.10">
    <property type="entry name" value="formyl-coa transferase, domain 3"/>
    <property type="match status" value="1"/>
</dbReference>
<reference evidence="1 2" key="1">
    <citation type="submission" date="2017-05" db="EMBL/GenBank/DDBJ databases">
        <title>Chromobacterium violaceum GHPS1 isolated from Hydrocarbon polluted soil in French Guiana display an awesome secondary metabolite arsenal and a battery of drug and heavy-metal-resistance and detoxification of xenobiotics proteins.</title>
        <authorList>
            <person name="Belbahri L."/>
        </authorList>
    </citation>
    <scope>NUCLEOTIDE SEQUENCE [LARGE SCALE GENOMIC DNA]</scope>
    <source>
        <strain evidence="1 2">GHPS1</strain>
    </source>
</reference>
<organism evidence="1 2">
    <name type="scientific">Chromobacterium violaceum</name>
    <dbReference type="NCBI Taxonomy" id="536"/>
    <lineage>
        <taxon>Bacteria</taxon>
        <taxon>Pseudomonadati</taxon>
        <taxon>Pseudomonadota</taxon>
        <taxon>Betaproteobacteria</taxon>
        <taxon>Neisseriales</taxon>
        <taxon>Chromobacteriaceae</taxon>
        <taxon>Chromobacterium</taxon>
    </lineage>
</organism>
<dbReference type="PANTHER" id="PTHR48228:SF4">
    <property type="entry name" value="BLR3030 PROTEIN"/>
    <property type="match status" value="1"/>
</dbReference>
<dbReference type="InterPro" id="IPR023606">
    <property type="entry name" value="CoA-Trfase_III_dom_1_sf"/>
</dbReference>
<dbReference type="SUPFAM" id="SSF89796">
    <property type="entry name" value="CoA-transferase family III (CaiB/BaiF)"/>
    <property type="match status" value="2"/>
</dbReference>
<dbReference type="PANTHER" id="PTHR48228">
    <property type="entry name" value="SUCCINYL-COA--D-CITRAMALATE COA-TRANSFERASE"/>
    <property type="match status" value="1"/>
</dbReference>
<dbReference type="Gene3D" id="3.40.50.10540">
    <property type="entry name" value="Crotonobetainyl-coa:carnitine coa-transferase, domain 1"/>
    <property type="match status" value="2"/>
</dbReference>
<evidence type="ECO:0000313" key="1">
    <source>
        <dbReference type="EMBL" id="OVE49705.1"/>
    </source>
</evidence>
<accession>A0A202BEB6</accession>
<dbReference type="Pfam" id="PF02515">
    <property type="entry name" value="CoA_transf_3"/>
    <property type="match status" value="1"/>
</dbReference>
<dbReference type="InterPro" id="IPR003673">
    <property type="entry name" value="CoA-Trfase_fam_III"/>
</dbReference>
<dbReference type="InterPro" id="IPR050509">
    <property type="entry name" value="CoA-transferase_III"/>
</dbReference>
<name>A0A202BEB6_CHRVL</name>
<dbReference type="RefSeq" id="WP_087697263.1">
    <property type="nucleotide sequence ID" value="NZ_JABXOB010000014.1"/>
</dbReference>
<protein>
    <submittedName>
        <fullName evidence="1">Carnitine dehydratase</fullName>
    </submittedName>
</protein>
<dbReference type="InterPro" id="IPR044855">
    <property type="entry name" value="CoA-Trfase_III_dom3_sf"/>
</dbReference>
<keyword evidence="2" id="KW-1185">Reference proteome</keyword>
<gene>
    <name evidence="1" type="ORF">CBW21_03815</name>
</gene>
<dbReference type="Proteomes" id="UP000196342">
    <property type="component" value="Unassembled WGS sequence"/>
</dbReference>